<reference evidence="1" key="1">
    <citation type="submission" date="2023-07" db="EMBL/GenBank/DDBJ databases">
        <title>Sorghum-associated microbial communities from plants grown in Nebraska, USA.</title>
        <authorList>
            <person name="Schachtman D."/>
        </authorList>
    </citation>
    <scope>NUCLEOTIDE SEQUENCE</scope>
    <source>
        <strain evidence="1">DS2329</strain>
    </source>
</reference>
<evidence type="ECO:0000313" key="1">
    <source>
        <dbReference type="EMBL" id="MDR6457426.1"/>
    </source>
</evidence>
<protein>
    <submittedName>
        <fullName evidence="1">Uncharacterized protein</fullName>
    </submittedName>
</protein>
<gene>
    <name evidence="1" type="ORF">J2786_000519</name>
</gene>
<accession>A0ACC6J325</accession>
<dbReference type="Proteomes" id="UP001184833">
    <property type="component" value="Unassembled WGS sequence"/>
</dbReference>
<sequence>MNLKEIHIGKLIEQRVKETEIESSRVCSFFGCTENEIIQMYKAENLYTDVIIKWCKLLEYDFFRIYTQHLILYSPIAHGKYKNEAKNLKIPAFRKNIYTREVIDFMLELVQSGSKTKIQIINEYNIPKTTLYKWLQKYGTGD</sequence>
<evidence type="ECO:0000313" key="2">
    <source>
        <dbReference type="Proteomes" id="UP001184833"/>
    </source>
</evidence>
<proteinExistence type="predicted"/>
<keyword evidence="2" id="KW-1185">Reference proteome</keyword>
<dbReference type="EMBL" id="JAVDQX010000001">
    <property type="protein sequence ID" value="MDR6457426.1"/>
    <property type="molecule type" value="Genomic_DNA"/>
</dbReference>
<organism evidence="1 2">
    <name type="scientific">Chryseobacterium vietnamense</name>
    <dbReference type="NCBI Taxonomy" id="866785"/>
    <lineage>
        <taxon>Bacteria</taxon>
        <taxon>Pseudomonadati</taxon>
        <taxon>Bacteroidota</taxon>
        <taxon>Flavobacteriia</taxon>
        <taxon>Flavobacteriales</taxon>
        <taxon>Weeksellaceae</taxon>
        <taxon>Chryseobacterium group</taxon>
        <taxon>Chryseobacterium</taxon>
    </lineage>
</organism>
<name>A0ACC6J325_9FLAO</name>
<comment type="caution">
    <text evidence="1">The sequence shown here is derived from an EMBL/GenBank/DDBJ whole genome shotgun (WGS) entry which is preliminary data.</text>
</comment>